<organism evidence="3 5">
    <name type="scientific">Jeotgalicoccus coquinae</name>
    <dbReference type="NCBI Taxonomy" id="709509"/>
    <lineage>
        <taxon>Bacteria</taxon>
        <taxon>Bacillati</taxon>
        <taxon>Bacillota</taxon>
        <taxon>Bacilli</taxon>
        <taxon>Bacillales</taxon>
        <taxon>Staphylococcaceae</taxon>
        <taxon>Jeotgalicoccus</taxon>
    </lineage>
</organism>
<evidence type="ECO:0000313" key="6">
    <source>
        <dbReference type="Proteomes" id="UP000545588"/>
    </source>
</evidence>
<gene>
    <name evidence="4" type="ORF">HNR41_001151</name>
    <name evidence="3" type="ORF">JEOCOQ751_02232</name>
</gene>
<dbReference type="EMBL" id="CAJEWA010000008">
    <property type="protein sequence ID" value="CAD2081925.1"/>
    <property type="molecule type" value="Genomic_DNA"/>
</dbReference>
<evidence type="ECO:0000313" key="4">
    <source>
        <dbReference type="EMBL" id="MBB6423225.1"/>
    </source>
</evidence>
<evidence type="ECO:0000313" key="5">
    <source>
        <dbReference type="Proteomes" id="UP000534001"/>
    </source>
</evidence>
<dbReference type="Proteomes" id="UP000545588">
    <property type="component" value="Unassembled WGS sequence"/>
</dbReference>
<dbReference type="Proteomes" id="UP000534001">
    <property type="component" value="Unassembled WGS sequence"/>
</dbReference>
<proteinExistence type="predicted"/>
<dbReference type="EMBL" id="JACHFF010000001">
    <property type="protein sequence ID" value="MBB6423225.1"/>
    <property type="molecule type" value="Genomic_DNA"/>
</dbReference>
<evidence type="ECO:0000259" key="2">
    <source>
        <dbReference type="Pfam" id="PF25202"/>
    </source>
</evidence>
<reference evidence="3 5" key="1">
    <citation type="submission" date="2020-07" db="EMBL/GenBank/DDBJ databases">
        <authorList>
            <person name="Criscuolo A."/>
        </authorList>
    </citation>
    <scope>NUCLEOTIDE SEQUENCE [LARGE SCALE GENOMIC DNA]</scope>
    <source>
        <strain evidence="3">CIP111751</strain>
    </source>
</reference>
<protein>
    <submittedName>
        <fullName evidence="3">Uncharacterized protein</fullName>
    </submittedName>
</protein>
<comment type="caution">
    <text evidence="3">The sequence shown here is derived from an EMBL/GenBank/DDBJ whole genome shotgun (WGS) entry which is preliminary data.</text>
</comment>
<sequence length="437" mass="51322">MALLKDELTIISIGDLLSIDLTLPSYQRPYRWKISSANTLFIDTFEAYKNSVEEYRLGTVILHKNSSGTYNIVDGQQRITTLSILLYSLGDKKQKMLEETYSQLSNDAIVKNFRILSRRINELNDDEQNKYKNYLLEQCTMVQIVTDSEQEAFQFFDSQNTRGKELAPHDLLKSYHLREMDKESEDLKVQIINQWENINTNILKDLFSIYIYPLTQWYMLRDGLNYSSTKIDSFKGIKGNNIYNFSLYHKASNLYVEQFNKSGNSELLASNHLNQFQLTHPLIAGKRFFNYSLHYKELLEKVQNIIINFHNTEGEAIPDRRSGDIYIKQLYESVALFFADRFGIESLTKSVLQQLYTWSYSLRLSMYAVYPQTINKYANGLHERVNEGLAMFSVISQMNDPEELKLIILEQPEIRENNGERYKESYKLLCEWNGWYK</sequence>
<dbReference type="AlphaFoldDB" id="A0A6V7RSY1"/>
<dbReference type="PANTHER" id="PTHR35149">
    <property type="entry name" value="SLL5132 PROTEIN"/>
    <property type="match status" value="1"/>
</dbReference>
<dbReference type="RefSeq" id="WP_184282584.1">
    <property type="nucleotide sequence ID" value="NZ_BMCO01000001.1"/>
</dbReference>
<dbReference type="InterPro" id="IPR004919">
    <property type="entry name" value="GmrSD_N"/>
</dbReference>
<evidence type="ECO:0000259" key="1">
    <source>
        <dbReference type="Pfam" id="PF03235"/>
    </source>
</evidence>
<name>A0A6V7RSY1_9STAP</name>
<feature type="domain" description="DUF7834" evidence="2">
    <location>
        <begin position="188"/>
        <end position="422"/>
    </location>
</feature>
<dbReference type="Pfam" id="PF03235">
    <property type="entry name" value="GmrSD_N"/>
    <property type="match status" value="1"/>
</dbReference>
<feature type="domain" description="GmrSD restriction endonucleases N-terminal" evidence="1">
    <location>
        <begin position="21"/>
        <end position="176"/>
    </location>
</feature>
<reference evidence="4 6" key="2">
    <citation type="submission" date="2020-08" db="EMBL/GenBank/DDBJ databases">
        <title>Genomic Encyclopedia of Type Strains, Phase IV (KMG-IV): sequencing the most valuable type-strain genomes for metagenomic binning, comparative biology and taxonomic classification.</title>
        <authorList>
            <person name="Goeker M."/>
        </authorList>
    </citation>
    <scope>NUCLEOTIDE SEQUENCE [LARGE SCALE GENOMIC DNA]</scope>
    <source>
        <strain evidence="4 6">DSM 22419</strain>
    </source>
</reference>
<dbReference type="PANTHER" id="PTHR35149:SF2">
    <property type="entry name" value="DUF262 DOMAIN-CONTAINING PROTEIN"/>
    <property type="match status" value="1"/>
</dbReference>
<keyword evidence="6" id="KW-1185">Reference proteome</keyword>
<accession>A0A6V7RSY1</accession>
<evidence type="ECO:0000313" key="3">
    <source>
        <dbReference type="EMBL" id="CAD2081925.1"/>
    </source>
</evidence>
<dbReference type="InterPro" id="IPR057156">
    <property type="entry name" value="DUF7834"/>
</dbReference>
<dbReference type="Pfam" id="PF25202">
    <property type="entry name" value="DUF7834"/>
    <property type="match status" value="1"/>
</dbReference>